<proteinExistence type="predicted"/>
<evidence type="ECO:0000313" key="1">
    <source>
        <dbReference type="EMBL" id="QQP93555.1"/>
    </source>
</evidence>
<keyword evidence="2" id="KW-1185">Reference proteome</keyword>
<reference evidence="1" key="1">
    <citation type="submission" date="2021-02" db="EMBL/GenBank/DDBJ databases">
        <title>Skermanella TT6 skin isolate.</title>
        <authorList>
            <person name="Lee K."/>
            <person name="Ganzorig M."/>
        </authorList>
    </citation>
    <scope>NUCLEOTIDE SEQUENCE</scope>
    <source>
        <strain evidence="1">TT6</strain>
    </source>
</reference>
<dbReference type="EMBL" id="CP067422">
    <property type="protein sequence ID" value="QQP93555.1"/>
    <property type="molecule type" value="Genomic_DNA"/>
</dbReference>
<gene>
    <name evidence="1" type="ORF">IGS68_33585</name>
</gene>
<keyword evidence="1" id="KW-0614">Plasmid</keyword>
<evidence type="ECO:0008006" key="3">
    <source>
        <dbReference type="Google" id="ProtNLM"/>
    </source>
</evidence>
<dbReference type="RefSeq" id="WP_201083198.1">
    <property type="nucleotide sequence ID" value="NZ_CP067422.1"/>
</dbReference>
<accession>A0ABX7BGN9</accession>
<organism evidence="1 2">
    <name type="scientific">Skermanella cutis</name>
    <dbReference type="NCBI Taxonomy" id="2775420"/>
    <lineage>
        <taxon>Bacteria</taxon>
        <taxon>Pseudomonadati</taxon>
        <taxon>Pseudomonadota</taxon>
        <taxon>Alphaproteobacteria</taxon>
        <taxon>Rhodospirillales</taxon>
        <taxon>Azospirillaceae</taxon>
        <taxon>Skermanella</taxon>
    </lineage>
</organism>
<name>A0ABX7BGN9_9PROT</name>
<protein>
    <recommendedName>
        <fullName evidence="3">Minor tail protein</fullName>
    </recommendedName>
</protein>
<dbReference type="Proteomes" id="UP000595197">
    <property type="component" value="Plasmid pTT6-2"/>
</dbReference>
<sequence>MPITTMDDFIAGLTGSPQEIPIYYGSSTTAVGGYANLNNTFGGNLYNQSLTPSTPLIPTDATRGYPPLTAPAAGQSLYLARWGFASSVIQSCALYDRVYQVGGFSGTSTATQNIAQTATLPATRAPDSGLGLEIWLESYDATGATASNVTVTYTNSDGITGRTATAAMIANFPIGRMLRIPLQDGDSGVASVQSVRLSASTGAAGNFGLALLRRKAVVHISSANTGIVQDFVALGMPVIDPDAALQFVQLSGSTGTGPTWGSLTLISA</sequence>
<geneLocation type="plasmid" evidence="1 2">
    <name>pTT6-2</name>
</geneLocation>
<evidence type="ECO:0000313" key="2">
    <source>
        <dbReference type="Proteomes" id="UP000595197"/>
    </source>
</evidence>